<accession>A0AAN9YE70</accession>
<dbReference type="GO" id="GO:0046872">
    <property type="term" value="F:metal ion binding"/>
    <property type="evidence" value="ECO:0007669"/>
    <property type="project" value="UniProtKB-UniRule"/>
</dbReference>
<evidence type="ECO:0000256" key="6">
    <source>
        <dbReference type="ARBA" id="ARBA00022670"/>
    </source>
</evidence>
<dbReference type="InterPro" id="IPR023828">
    <property type="entry name" value="Peptidase_S8_Ser-AS"/>
</dbReference>
<dbReference type="GO" id="GO:0004252">
    <property type="term" value="F:serine-type endopeptidase activity"/>
    <property type="evidence" value="ECO:0007669"/>
    <property type="project" value="UniProtKB-UniRule"/>
</dbReference>
<dbReference type="PROSITE" id="PS51695">
    <property type="entry name" value="SEDOLISIN"/>
    <property type="match status" value="1"/>
</dbReference>
<evidence type="ECO:0000256" key="11">
    <source>
        <dbReference type="ARBA" id="ARBA00022837"/>
    </source>
</evidence>
<keyword evidence="9 15" id="KW-0378">Hydrolase</keyword>
<evidence type="ECO:0000256" key="10">
    <source>
        <dbReference type="ARBA" id="ARBA00022825"/>
    </source>
</evidence>
<evidence type="ECO:0000256" key="14">
    <source>
        <dbReference type="ARBA" id="ARBA00023180"/>
    </source>
</evidence>
<gene>
    <name evidence="17" type="ORF">SLS53_006989</name>
</gene>
<dbReference type="FunFam" id="3.40.50.200:FF:000015">
    <property type="entry name" value="Tripeptidyl peptidase A"/>
    <property type="match status" value="1"/>
</dbReference>
<evidence type="ECO:0000256" key="5">
    <source>
        <dbReference type="ARBA" id="ARBA00022525"/>
    </source>
</evidence>
<evidence type="ECO:0000259" key="16">
    <source>
        <dbReference type="PROSITE" id="PS51695"/>
    </source>
</evidence>
<comment type="cofactor">
    <cofactor evidence="15">
        <name>Ca(2+)</name>
        <dbReference type="ChEBI" id="CHEBI:29108"/>
    </cofactor>
    <text evidence="15">Binds 1 Ca(2+) ion per subunit.</text>
</comment>
<dbReference type="CDD" id="cd04056">
    <property type="entry name" value="Peptidases_S53"/>
    <property type="match status" value="1"/>
</dbReference>
<evidence type="ECO:0000256" key="3">
    <source>
        <dbReference type="ARBA" id="ARBA00004239"/>
    </source>
</evidence>
<evidence type="ECO:0000313" key="17">
    <source>
        <dbReference type="EMBL" id="KAK7736557.1"/>
    </source>
</evidence>
<keyword evidence="12" id="KW-0843">Virulence</keyword>
<feature type="binding site" evidence="15">
    <location>
        <position position="725"/>
    </location>
    <ligand>
        <name>Ca(2+)</name>
        <dbReference type="ChEBI" id="CHEBI:29108"/>
    </ligand>
</feature>
<dbReference type="Pfam" id="PF09286">
    <property type="entry name" value="Pro-kuma_activ"/>
    <property type="match status" value="1"/>
</dbReference>
<dbReference type="SMART" id="SM00944">
    <property type="entry name" value="Pro-kuma_activ"/>
    <property type="match status" value="1"/>
</dbReference>
<evidence type="ECO:0000256" key="15">
    <source>
        <dbReference type="PROSITE-ProRule" id="PRU01032"/>
    </source>
</evidence>
<feature type="binding site" evidence="15">
    <location>
        <position position="703"/>
    </location>
    <ligand>
        <name>Ca(2+)</name>
        <dbReference type="ChEBI" id="CHEBI:29108"/>
    </ligand>
</feature>
<keyword evidence="6 15" id="KW-0645">Protease</keyword>
<dbReference type="PANTHER" id="PTHR14218">
    <property type="entry name" value="PROTEASE S8 TRIPEPTIDYL PEPTIDASE I CLN2"/>
    <property type="match status" value="1"/>
</dbReference>
<feature type="domain" description="Peptidase S53" evidence="16">
    <location>
        <begin position="355"/>
        <end position="747"/>
    </location>
</feature>
<keyword evidence="18" id="KW-1185">Reference proteome</keyword>
<dbReference type="GO" id="GO:0006508">
    <property type="term" value="P:proteolysis"/>
    <property type="evidence" value="ECO:0007669"/>
    <property type="project" value="UniProtKB-KW"/>
</dbReference>
<comment type="subcellular location">
    <subcellularLocation>
        <location evidence="3">Secreted</location>
        <location evidence="3">Extracellular space</location>
    </subcellularLocation>
</comment>
<dbReference type="GO" id="GO:0005576">
    <property type="term" value="C:extracellular region"/>
    <property type="evidence" value="ECO:0007669"/>
    <property type="project" value="UniProtKB-SubCell"/>
</dbReference>
<dbReference type="EMBL" id="JAJSPL020000033">
    <property type="protein sequence ID" value="KAK7736557.1"/>
    <property type="molecule type" value="Genomic_DNA"/>
</dbReference>
<name>A0AAN9YE70_9PEZI</name>
<evidence type="ECO:0000256" key="13">
    <source>
        <dbReference type="ARBA" id="ARBA00023145"/>
    </source>
</evidence>
<dbReference type="AlphaFoldDB" id="A0AAN9YE70"/>
<dbReference type="SUPFAM" id="SSF54897">
    <property type="entry name" value="Protease propeptides/inhibitors"/>
    <property type="match status" value="1"/>
</dbReference>
<keyword evidence="11 15" id="KW-0106">Calcium</keyword>
<feature type="active site" description="Charge relay system" evidence="15">
    <location>
        <position position="443"/>
    </location>
</feature>
<dbReference type="GO" id="GO:0008240">
    <property type="term" value="F:tripeptidyl-peptidase activity"/>
    <property type="evidence" value="ECO:0007669"/>
    <property type="project" value="UniProtKB-EC"/>
</dbReference>
<evidence type="ECO:0000256" key="12">
    <source>
        <dbReference type="ARBA" id="ARBA00023026"/>
    </source>
</evidence>
<feature type="binding site" evidence="15">
    <location>
        <position position="702"/>
    </location>
    <ligand>
        <name>Ca(2+)</name>
        <dbReference type="ChEBI" id="CHEBI:29108"/>
    </ligand>
</feature>
<dbReference type="SUPFAM" id="SSF52743">
    <property type="entry name" value="Subtilisin-like"/>
    <property type="match status" value="1"/>
</dbReference>
<evidence type="ECO:0000256" key="2">
    <source>
        <dbReference type="ARBA" id="ARBA00002451"/>
    </source>
</evidence>
<evidence type="ECO:0000256" key="1">
    <source>
        <dbReference type="ARBA" id="ARBA00001910"/>
    </source>
</evidence>
<dbReference type="EC" id="3.4.14.10" evidence="4"/>
<dbReference type="InterPro" id="IPR015366">
    <property type="entry name" value="S53_propep"/>
</dbReference>
<keyword evidence="7 15" id="KW-0479">Metal-binding</keyword>
<organism evidence="17 18">
    <name type="scientific">Cytospora paraplurivora</name>
    <dbReference type="NCBI Taxonomy" id="2898453"/>
    <lineage>
        <taxon>Eukaryota</taxon>
        <taxon>Fungi</taxon>
        <taxon>Dikarya</taxon>
        <taxon>Ascomycota</taxon>
        <taxon>Pezizomycotina</taxon>
        <taxon>Sordariomycetes</taxon>
        <taxon>Sordariomycetidae</taxon>
        <taxon>Diaporthales</taxon>
        <taxon>Cytosporaceae</taxon>
        <taxon>Cytospora</taxon>
    </lineage>
</organism>
<reference evidence="17 18" key="1">
    <citation type="journal article" date="2023" name="PLoS ONE">
        <title>Cytospora paraplurivora sp. nov. isolated from orchards with fruit tree decline syndrome in Ontario, Canada.</title>
        <authorList>
            <person name="Ilyukhin E."/>
            <person name="Nguyen H.D.T."/>
            <person name="Castle A.J."/>
            <person name="Ellouze W."/>
        </authorList>
    </citation>
    <scope>NUCLEOTIDE SEQUENCE [LARGE SCALE GENOMIC DNA]</scope>
    <source>
        <strain evidence="17 18">FDS-564</strain>
    </source>
</reference>
<comment type="function">
    <text evidence="2">Secreted tripeptidyl-peptidase which degrades proteins at acidic pHs and is involved in virulence.</text>
</comment>
<comment type="caution">
    <text evidence="17">The sequence shown here is derived from an EMBL/GenBank/DDBJ whole genome shotgun (WGS) entry which is preliminary data.</text>
</comment>
<feature type="active site" description="Charge relay system" evidence="15">
    <location>
        <position position="439"/>
    </location>
</feature>
<keyword evidence="14" id="KW-0325">Glycoprotein</keyword>
<dbReference type="InterPro" id="IPR000209">
    <property type="entry name" value="Peptidase_S8/S53_dom"/>
</dbReference>
<dbReference type="Gene3D" id="3.40.50.200">
    <property type="entry name" value="Peptidase S8/S53 domain"/>
    <property type="match status" value="1"/>
</dbReference>
<keyword evidence="8" id="KW-0732">Signal</keyword>
<keyword evidence="5" id="KW-0964">Secreted</keyword>
<evidence type="ECO:0000256" key="7">
    <source>
        <dbReference type="ARBA" id="ARBA00022723"/>
    </source>
</evidence>
<comment type="catalytic activity">
    <reaction evidence="1">
        <text>Release of an N-terminal tripeptide from a polypeptide.</text>
        <dbReference type="EC" id="3.4.14.10"/>
    </reaction>
</comment>
<protein>
    <recommendedName>
        <fullName evidence="4">tripeptidyl-peptidase II</fullName>
        <ecNumber evidence="4">3.4.14.10</ecNumber>
    </recommendedName>
</protein>
<dbReference type="InterPro" id="IPR030400">
    <property type="entry name" value="Sedolisin_dom"/>
</dbReference>
<dbReference type="Pfam" id="PF00082">
    <property type="entry name" value="Peptidase_S8"/>
    <property type="match status" value="1"/>
</dbReference>
<feature type="binding site" evidence="15">
    <location>
        <position position="727"/>
    </location>
    <ligand>
        <name>Ca(2+)</name>
        <dbReference type="ChEBI" id="CHEBI:29108"/>
    </ligand>
</feature>
<dbReference type="PROSITE" id="PS00138">
    <property type="entry name" value="SUBTILASE_SER"/>
    <property type="match status" value="1"/>
</dbReference>
<dbReference type="InterPro" id="IPR050819">
    <property type="entry name" value="Tripeptidyl-peptidase_I"/>
</dbReference>
<evidence type="ECO:0000313" key="18">
    <source>
        <dbReference type="Proteomes" id="UP001320245"/>
    </source>
</evidence>
<dbReference type="Proteomes" id="UP001320245">
    <property type="component" value="Unassembled WGS sequence"/>
</dbReference>
<dbReference type="InterPro" id="IPR036852">
    <property type="entry name" value="Peptidase_S8/S53_dom_sf"/>
</dbReference>
<keyword evidence="10 15" id="KW-0720">Serine protease</keyword>
<evidence type="ECO:0000256" key="4">
    <source>
        <dbReference type="ARBA" id="ARBA00012462"/>
    </source>
</evidence>
<sequence>MDSDFRSWLRKLMLDQGNGLVHPVPYDKTDDIFAKHSMDAGRGKALLNYIVNPDYLVTRLLCVANQGEVDLIQAKKKYDDKQHRILLCALEASDNDRLISIAEQADLAVRLHGLFKGDVEAERQALEPVQLEAASIKMKATGILLAVGLLASSAIGKPVKQRSAFAVKDTHHVPRRWTEVRRADADQKISLRIGLKQSYFSELERQLYEVSDPDHHRYGHHLKAEEVHKLLEPADETYDLVHEWLAEYGIDRSQLDYSPARDWITVTLPVSDVEELLDTKYSVYRHDDGDELVRTPKWSLPLHLHDHIDTIQPTNSWFRAKPRAYALKVDTLVDQKHTLKLYSNASVSDVCVWNAVTPTCLRTLYETIDYQAQSADRNIMGLADYLGESNNRNDTYQFLSKYRPEAKSGAYEFQFDSIANGTTTQEYTEEMIEDETNVEGNLDVQSMLGIGWPTKLIAYSVGGSPPFTPDAGTTSDSNEPYLVWLDSILSERDEDLAKVISTSYDDDEQTVPLSYATRVCNELAQLGARGVSVFYSSGDSGVGSSGYCIANDGTNRTTFLPEFPSSCPWITSVGNVTIPQQVVANTASGYSSGGGFSNYFPRPRYQDGIVDAYVKSLNGTHAGLFNPAGRGFPDLAGQGYHILQYTEVWNSRNVLVSGTSASTPGVAAVFALVNDALLASGKSTLGFLNPWLYKRGYKAFEDITSGNARGCAETGDDSGLPSQAGWDAATGFGTPRFKSILENLGVRNATFTGKKQGWSVLKKVE</sequence>
<dbReference type="CDD" id="cd11377">
    <property type="entry name" value="Pro-peptidase_S53"/>
    <property type="match status" value="1"/>
</dbReference>
<evidence type="ECO:0000256" key="9">
    <source>
        <dbReference type="ARBA" id="ARBA00022801"/>
    </source>
</evidence>
<proteinExistence type="predicted"/>
<feature type="active site" description="Charge relay system" evidence="15">
    <location>
        <position position="660"/>
    </location>
</feature>
<evidence type="ECO:0000256" key="8">
    <source>
        <dbReference type="ARBA" id="ARBA00022729"/>
    </source>
</evidence>
<keyword evidence="13" id="KW-0865">Zymogen</keyword>
<dbReference type="PANTHER" id="PTHR14218:SF39">
    <property type="entry name" value="PEPTIDASE S53 DOMAIN-CONTAINING PROTEIN"/>
    <property type="match status" value="1"/>
</dbReference>